<keyword evidence="5 11" id="KW-0863">Zinc-finger</keyword>
<keyword evidence="10" id="KW-0539">Nucleus</keyword>
<organism evidence="14 15">
    <name type="scientific">Heterocephalus glaber</name>
    <name type="common">Naked mole rat</name>
    <dbReference type="NCBI Taxonomy" id="10181"/>
    <lineage>
        <taxon>Eukaryota</taxon>
        <taxon>Metazoa</taxon>
        <taxon>Chordata</taxon>
        <taxon>Craniata</taxon>
        <taxon>Vertebrata</taxon>
        <taxon>Euteleostomi</taxon>
        <taxon>Mammalia</taxon>
        <taxon>Eutheria</taxon>
        <taxon>Euarchontoglires</taxon>
        <taxon>Glires</taxon>
        <taxon>Rodentia</taxon>
        <taxon>Hystricomorpha</taxon>
        <taxon>Bathyergidae</taxon>
        <taxon>Heterocephalus</taxon>
    </lineage>
</organism>
<dbReference type="FunFam" id="3.30.160.60:FF:000171">
    <property type="entry name" value="Zinc finger protein 26"/>
    <property type="match status" value="2"/>
</dbReference>
<dbReference type="FunFam" id="3.30.160.60:FF:000641">
    <property type="entry name" value="zinc finger protein 317 isoform X2"/>
    <property type="match status" value="2"/>
</dbReference>
<evidence type="ECO:0000256" key="4">
    <source>
        <dbReference type="ARBA" id="ARBA00022737"/>
    </source>
</evidence>
<keyword evidence="4" id="KW-0677">Repeat</keyword>
<dbReference type="SMART" id="SM00355">
    <property type="entry name" value="ZnF_C2H2"/>
    <property type="match status" value="10"/>
</dbReference>
<feature type="domain" description="C2H2-type" evidence="13">
    <location>
        <begin position="514"/>
        <end position="541"/>
    </location>
</feature>
<comment type="subcellular location">
    <subcellularLocation>
        <location evidence="1">Nucleus</location>
    </subcellularLocation>
</comment>
<dbReference type="GO" id="GO:0042802">
    <property type="term" value="F:identical protein binding"/>
    <property type="evidence" value="ECO:0007669"/>
    <property type="project" value="UniProtKB-ARBA"/>
</dbReference>
<evidence type="ECO:0000313" key="15">
    <source>
        <dbReference type="Proteomes" id="UP000006813"/>
    </source>
</evidence>
<feature type="compositionally biased region" description="Polar residues" evidence="12">
    <location>
        <begin position="127"/>
        <end position="139"/>
    </location>
</feature>
<dbReference type="FunFam" id="3.30.160.60:FF:000508">
    <property type="entry name" value="Myeloid zinc finger 1"/>
    <property type="match status" value="1"/>
</dbReference>
<name>G5BG56_HETGA</name>
<feature type="region of interest" description="Disordered" evidence="12">
    <location>
        <begin position="127"/>
        <end position="160"/>
    </location>
</feature>
<keyword evidence="6" id="KW-0862">Zinc</keyword>
<dbReference type="GO" id="GO:0005634">
    <property type="term" value="C:nucleus"/>
    <property type="evidence" value="ECO:0007669"/>
    <property type="project" value="UniProtKB-SubCell"/>
</dbReference>
<reference evidence="14 15" key="1">
    <citation type="journal article" date="2011" name="Nature">
        <title>Genome sequencing reveals insights into physiology and longevity of the naked mole rat.</title>
        <authorList>
            <person name="Kim E.B."/>
            <person name="Fang X."/>
            <person name="Fushan A.A."/>
            <person name="Huang Z."/>
            <person name="Lobanov A.V."/>
            <person name="Han L."/>
            <person name="Marino S.M."/>
            <person name="Sun X."/>
            <person name="Turanov A.A."/>
            <person name="Yang P."/>
            <person name="Yim S.H."/>
            <person name="Zhao X."/>
            <person name="Kasaikina M.V."/>
            <person name="Stoletzki N."/>
            <person name="Peng C."/>
            <person name="Polak P."/>
            <person name="Xiong Z."/>
            <person name="Kiezun A."/>
            <person name="Zhu Y."/>
            <person name="Chen Y."/>
            <person name="Kryukov G.V."/>
            <person name="Zhang Q."/>
            <person name="Peshkin L."/>
            <person name="Yang L."/>
            <person name="Bronson R.T."/>
            <person name="Buffenstein R."/>
            <person name="Wang B."/>
            <person name="Han C."/>
            <person name="Li Q."/>
            <person name="Chen L."/>
            <person name="Zhao W."/>
            <person name="Sunyaev S.R."/>
            <person name="Park T.J."/>
            <person name="Zhang G."/>
            <person name="Wang J."/>
            <person name="Gladyshev V.N."/>
        </authorList>
    </citation>
    <scope>NUCLEOTIDE SEQUENCE [LARGE SCALE GENOMIC DNA]</scope>
</reference>
<keyword evidence="7" id="KW-0805">Transcription regulation</keyword>
<feature type="domain" description="C2H2-type" evidence="13">
    <location>
        <begin position="458"/>
        <end position="485"/>
    </location>
</feature>
<feature type="domain" description="C2H2-type" evidence="13">
    <location>
        <begin position="402"/>
        <end position="429"/>
    </location>
</feature>
<keyword evidence="3" id="KW-0479">Metal-binding</keyword>
<dbReference type="InterPro" id="IPR036236">
    <property type="entry name" value="Znf_C2H2_sf"/>
</dbReference>
<dbReference type="SUPFAM" id="SSF57667">
    <property type="entry name" value="beta-beta-alpha zinc fingers"/>
    <property type="match status" value="6"/>
</dbReference>
<evidence type="ECO:0000256" key="7">
    <source>
        <dbReference type="ARBA" id="ARBA00023015"/>
    </source>
</evidence>
<accession>G5BG56</accession>
<dbReference type="Pfam" id="PF00096">
    <property type="entry name" value="zf-C2H2"/>
    <property type="match status" value="8"/>
</dbReference>
<dbReference type="Proteomes" id="UP000006813">
    <property type="component" value="Unassembled WGS sequence"/>
</dbReference>
<evidence type="ECO:0000256" key="5">
    <source>
        <dbReference type="ARBA" id="ARBA00022771"/>
    </source>
</evidence>
<keyword evidence="8" id="KW-0238">DNA-binding</keyword>
<sequence>MPKQPAADRQVYRNPTEVVSHAEKAKSARCRKAGLWMHYRGRESCGTHRISLLRTGRSEHALLRLQVTCKVLNQPTADRQDCRCPTKVMSHVDHNKSACCRQAGLRTTYRVCESCRTPRISRLQTAFTGHSGLSNTTRQGEGEDGDIPSPGAKPECTKNQTLGHLGNAHEGFWRLHHGEATPACRLHCHSCLADCGEHHEVGMGAREDYRKRRDWETPSKTKWSILMEDIFGKETSGGVTMAFRTLSALKIHTRVHTGERPYKCDECGKAYGRSCHLIAHKRTHTGERPYECQDCGKAFQHPSHLKEHVRNHTGEKPYACALCGKAFRWKSNFNLHKKNHAVQKTYACKECGKAFGDLVSRRKHTRTHLVRKPVECRQCGKAFRNQSILKTHMNSHTGEKPYACDLCGKAFSASSNLTAHRKIHTQERRYECAACGKVFGDYLSRRRHMSVHLVKKRVECRQCGKAFRNQSTLKTHMRSHTGEKPYECDHCGKAFSIGSNLNVHRRIHTGEKPYECLACGKAFSDHSSLRSHVKTHRGEKLFTSSVWRRLQ</sequence>
<dbReference type="GO" id="GO:0003677">
    <property type="term" value="F:DNA binding"/>
    <property type="evidence" value="ECO:0007669"/>
    <property type="project" value="UniProtKB-KW"/>
</dbReference>
<dbReference type="InterPro" id="IPR013087">
    <property type="entry name" value="Znf_C2H2_type"/>
</dbReference>
<evidence type="ECO:0000256" key="2">
    <source>
        <dbReference type="ARBA" id="ARBA00006991"/>
    </source>
</evidence>
<feature type="domain" description="C2H2-type" evidence="13">
    <location>
        <begin position="242"/>
        <end position="261"/>
    </location>
</feature>
<dbReference type="FunFam" id="3.30.160.60:FF:002254">
    <property type="entry name" value="Zinc finger protein 540"/>
    <property type="match status" value="1"/>
</dbReference>
<feature type="domain" description="C2H2-type" evidence="13">
    <location>
        <begin position="318"/>
        <end position="345"/>
    </location>
</feature>
<evidence type="ECO:0000256" key="12">
    <source>
        <dbReference type="SAM" id="MobiDB-lite"/>
    </source>
</evidence>
<gene>
    <name evidence="14" type="ORF">GW7_09892</name>
</gene>
<dbReference type="FunFam" id="3.30.160.60:FF:000557">
    <property type="entry name" value="zinc finger and SCAN domain-containing protein 29"/>
    <property type="match status" value="1"/>
</dbReference>
<feature type="domain" description="C2H2-type" evidence="13">
    <location>
        <begin position="374"/>
        <end position="401"/>
    </location>
</feature>
<comment type="similarity">
    <text evidence="2">Belongs to the krueppel C2H2-type zinc-finger protein family.</text>
</comment>
<evidence type="ECO:0000256" key="11">
    <source>
        <dbReference type="PROSITE-ProRule" id="PRU00042"/>
    </source>
</evidence>
<dbReference type="PROSITE" id="PS00028">
    <property type="entry name" value="ZINC_FINGER_C2H2_1"/>
    <property type="match status" value="10"/>
</dbReference>
<evidence type="ECO:0000256" key="10">
    <source>
        <dbReference type="ARBA" id="ARBA00023242"/>
    </source>
</evidence>
<dbReference type="EMBL" id="JH170078">
    <property type="protein sequence ID" value="EHB08267.1"/>
    <property type="molecule type" value="Genomic_DNA"/>
</dbReference>
<protein>
    <submittedName>
        <fullName evidence="14">Zinc finger protein 317</fullName>
    </submittedName>
</protein>
<dbReference type="FunFam" id="3.30.160.60:FF:000352">
    <property type="entry name" value="zinc finger protein 3 homolog"/>
    <property type="match status" value="1"/>
</dbReference>
<evidence type="ECO:0000256" key="6">
    <source>
        <dbReference type="ARBA" id="ARBA00022833"/>
    </source>
</evidence>
<dbReference type="InParanoid" id="G5BG56"/>
<dbReference type="PANTHER" id="PTHR24377">
    <property type="entry name" value="IP01015P-RELATED"/>
    <property type="match status" value="1"/>
</dbReference>
<evidence type="ECO:0000256" key="9">
    <source>
        <dbReference type="ARBA" id="ARBA00023163"/>
    </source>
</evidence>
<evidence type="ECO:0000313" key="14">
    <source>
        <dbReference type="EMBL" id="EHB08267.1"/>
    </source>
</evidence>
<evidence type="ECO:0000256" key="1">
    <source>
        <dbReference type="ARBA" id="ARBA00004123"/>
    </source>
</evidence>
<keyword evidence="9" id="KW-0804">Transcription</keyword>
<evidence type="ECO:0000259" key="13">
    <source>
        <dbReference type="PROSITE" id="PS50157"/>
    </source>
</evidence>
<dbReference type="InterPro" id="IPR050826">
    <property type="entry name" value="Krueppel_C2H2_ZnFinger"/>
</dbReference>
<evidence type="ECO:0000256" key="3">
    <source>
        <dbReference type="ARBA" id="ARBA00022723"/>
    </source>
</evidence>
<feature type="domain" description="C2H2-type" evidence="13">
    <location>
        <begin position="486"/>
        <end position="513"/>
    </location>
</feature>
<feature type="domain" description="C2H2-type" evidence="13">
    <location>
        <begin position="346"/>
        <end position="373"/>
    </location>
</feature>
<dbReference type="FunFam" id="3.30.160.60:FF:001635">
    <property type="entry name" value="Zinc finger protein 317"/>
    <property type="match status" value="1"/>
</dbReference>
<dbReference type="PROSITE" id="PS50157">
    <property type="entry name" value="ZINC_FINGER_C2H2_2"/>
    <property type="match status" value="11"/>
</dbReference>
<proteinExistence type="inferred from homology"/>
<feature type="domain" description="C2H2-type" evidence="13">
    <location>
        <begin position="430"/>
        <end position="457"/>
    </location>
</feature>
<dbReference type="AlphaFoldDB" id="G5BG56"/>
<feature type="domain" description="C2H2-type" evidence="13">
    <location>
        <begin position="262"/>
        <end position="289"/>
    </location>
</feature>
<evidence type="ECO:0000256" key="8">
    <source>
        <dbReference type="ARBA" id="ARBA00023125"/>
    </source>
</evidence>
<dbReference type="GO" id="GO:0008270">
    <property type="term" value="F:zinc ion binding"/>
    <property type="evidence" value="ECO:0007669"/>
    <property type="project" value="UniProtKB-KW"/>
</dbReference>
<feature type="domain" description="C2H2-type" evidence="13">
    <location>
        <begin position="290"/>
        <end position="317"/>
    </location>
</feature>
<dbReference type="Gene3D" id="3.30.160.60">
    <property type="entry name" value="Classic Zinc Finger"/>
    <property type="match status" value="11"/>
</dbReference>
<dbReference type="FunFam" id="3.30.160.60:FF:000564">
    <property type="entry name" value="zinc finger protein 699"/>
    <property type="match status" value="1"/>
</dbReference>